<dbReference type="InterPro" id="IPR029417">
    <property type="entry name" value="FAM227"/>
</dbReference>
<dbReference type="PANTHER" id="PTHR33560">
    <property type="entry name" value="PROTEIN FAM227B"/>
    <property type="match status" value="1"/>
</dbReference>
<reference evidence="2" key="1">
    <citation type="submission" date="2025-08" db="UniProtKB">
        <authorList>
            <consortium name="Ensembl"/>
        </authorList>
    </citation>
    <scope>IDENTIFICATION</scope>
</reference>
<accession>A0A8C6RCD6</accession>
<comment type="similarity">
    <text evidence="1">Belongs to the FAM227 family.</text>
</comment>
<proteinExistence type="inferred from homology"/>
<dbReference type="Proteomes" id="UP000694381">
    <property type="component" value="Unassembled WGS sequence"/>
</dbReference>
<organism evidence="2 3">
    <name type="scientific">Nannospalax galili</name>
    <name type="common">Northern Israeli blind subterranean mole rat</name>
    <name type="synonym">Spalax galili</name>
    <dbReference type="NCBI Taxonomy" id="1026970"/>
    <lineage>
        <taxon>Eukaryota</taxon>
        <taxon>Metazoa</taxon>
        <taxon>Chordata</taxon>
        <taxon>Craniata</taxon>
        <taxon>Vertebrata</taxon>
        <taxon>Euteleostomi</taxon>
        <taxon>Mammalia</taxon>
        <taxon>Eutheria</taxon>
        <taxon>Euarchontoglires</taxon>
        <taxon>Glires</taxon>
        <taxon>Rodentia</taxon>
        <taxon>Myomorpha</taxon>
        <taxon>Muroidea</taxon>
        <taxon>Spalacidae</taxon>
        <taxon>Spalacinae</taxon>
        <taxon>Nannospalax</taxon>
    </lineage>
</organism>
<evidence type="ECO:0000256" key="1">
    <source>
        <dbReference type="ARBA" id="ARBA00008666"/>
    </source>
</evidence>
<name>A0A8C6RCD6_NANGA</name>
<sequence>MESVKKMDVINITALPLVPLNEHLVVSFNARKALESAMRKELEEHPPTFLIGSLRQVNQKITEIDLGPSLWTSTLVSHRTGAEARPSERWGPGESHWGLSVYPKACLNN</sequence>
<protein>
    <submittedName>
        <fullName evidence="2">Uncharacterized protein</fullName>
    </submittedName>
</protein>
<keyword evidence="3" id="KW-1185">Reference proteome</keyword>
<reference evidence="2" key="2">
    <citation type="submission" date="2025-09" db="UniProtKB">
        <authorList>
            <consortium name="Ensembl"/>
        </authorList>
    </citation>
    <scope>IDENTIFICATION</scope>
</reference>
<dbReference type="Ensembl" id="ENSNGAT00000021821.1">
    <property type="protein sequence ID" value="ENSNGAP00000016206.1"/>
    <property type="gene ID" value="ENSNGAG00000017016.1"/>
</dbReference>
<evidence type="ECO:0000313" key="3">
    <source>
        <dbReference type="Proteomes" id="UP000694381"/>
    </source>
</evidence>
<evidence type="ECO:0000313" key="2">
    <source>
        <dbReference type="Ensembl" id="ENSNGAP00000016206.1"/>
    </source>
</evidence>
<dbReference type="PANTHER" id="PTHR33560:SF1">
    <property type="entry name" value="PROTEIN FAM227A"/>
    <property type="match status" value="1"/>
</dbReference>
<dbReference type="AlphaFoldDB" id="A0A8C6RCD6"/>